<dbReference type="Proteomes" id="UP000265768">
    <property type="component" value="Unassembled WGS sequence"/>
</dbReference>
<dbReference type="PANTHER" id="PTHR43283">
    <property type="entry name" value="BETA-LACTAMASE-RELATED"/>
    <property type="match status" value="1"/>
</dbReference>
<proteinExistence type="predicted"/>
<evidence type="ECO:0000313" key="2">
    <source>
        <dbReference type="EMBL" id="RJL35456.1"/>
    </source>
</evidence>
<feature type="domain" description="Beta-lactamase-related" evidence="1">
    <location>
        <begin position="24"/>
        <end position="385"/>
    </location>
</feature>
<keyword evidence="2" id="KW-0378">Hydrolase</keyword>
<comment type="caution">
    <text evidence="2">The sequence shown here is derived from an EMBL/GenBank/DDBJ whole genome shotgun (WGS) entry which is preliminary data.</text>
</comment>
<reference evidence="2 3" key="1">
    <citation type="submission" date="2018-09" db="EMBL/GenBank/DDBJ databases">
        <title>YIM 75507 draft genome.</title>
        <authorList>
            <person name="Tang S."/>
            <person name="Feng Y."/>
        </authorList>
    </citation>
    <scope>NUCLEOTIDE SEQUENCE [LARGE SCALE GENOMIC DNA]</scope>
    <source>
        <strain evidence="2 3">YIM 75507</strain>
    </source>
</reference>
<dbReference type="SUPFAM" id="SSF56601">
    <property type="entry name" value="beta-lactamase/transpeptidase-like"/>
    <property type="match status" value="1"/>
</dbReference>
<dbReference type="AlphaFoldDB" id="A0A3A4BBH8"/>
<dbReference type="Pfam" id="PF00144">
    <property type="entry name" value="Beta-lactamase"/>
    <property type="match status" value="1"/>
</dbReference>
<organism evidence="2 3">
    <name type="scientific">Bailinhaonella thermotolerans</name>
    <dbReference type="NCBI Taxonomy" id="1070861"/>
    <lineage>
        <taxon>Bacteria</taxon>
        <taxon>Bacillati</taxon>
        <taxon>Actinomycetota</taxon>
        <taxon>Actinomycetes</taxon>
        <taxon>Streptosporangiales</taxon>
        <taxon>Streptosporangiaceae</taxon>
        <taxon>Bailinhaonella</taxon>
    </lineage>
</organism>
<dbReference type="EMBL" id="QZEY01000001">
    <property type="protein sequence ID" value="RJL35456.1"/>
    <property type="molecule type" value="Genomic_DNA"/>
</dbReference>
<dbReference type="GO" id="GO:0016787">
    <property type="term" value="F:hydrolase activity"/>
    <property type="evidence" value="ECO:0007669"/>
    <property type="project" value="UniProtKB-KW"/>
</dbReference>
<protein>
    <submittedName>
        <fullName evidence="2">Class A beta-lactamase-related serine hydrolase</fullName>
    </submittedName>
</protein>
<dbReference type="PANTHER" id="PTHR43283:SF3">
    <property type="entry name" value="BETA-LACTAMASE FAMILY PROTEIN (AFU_ORTHOLOGUE AFUA_5G07500)"/>
    <property type="match status" value="1"/>
</dbReference>
<keyword evidence="3" id="KW-1185">Reference proteome</keyword>
<sequence>MSAMSLTCDPVEVGFDPARLARIDGYFAKGVEDGRWPGWLILISRRGEIAHLSACGHRDVAAGLPVEPDTLFRIYSMSKPVTSVALMTLYEEGRLLLTDPVAMYLPEFADMRVYQGGPAAAPATRPAAEPIRVWHLLTHTAGLTYEFYHESVVDEMYRAAGLDGPYPAGLDLAECVRRWAGLPLLFEPGSRWNYSVATDVLGRLIEVISGMPLDRFLAERIFAPLGMRDSGFEPVDPTRMATLYGQARDGQMVPIPPPPARPALLSGGHGLISTAADYHRFTQMLLRGGEFEGARVLGSRTVEYMTRNHLPGGADLEEFGRPIFSEISNSGVGFGLGFAVVQDAVKQKSLASDGEYNWGGAASTMFWVDPAEDLTVIFLSQIIPSTVRPVLGQLRQLVYQALVDPPR</sequence>
<evidence type="ECO:0000313" key="3">
    <source>
        <dbReference type="Proteomes" id="UP000265768"/>
    </source>
</evidence>
<gene>
    <name evidence="2" type="ORF">D5H75_01170</name>
</gene>
<dbReference type="InterPro" id="IPR050789">
    <property type="entry name" value="Diverse_Enzym_Activities"/>
</dbReference>
<dbReference type="Gene3D" id="3.40.710.10">
    <property type="entry name" value="DD-peptidase/beta-lactamase superfamily"/>
    <property type="match status" value="1"/>
</dbReference>
<name>A0A3A4BBH8_9ACTN</name>
<accession>A0A3A4BBH8</accession>
<dbReference type="OrthoDB" id="4281716at2"/>
<dbReference type="InterPro" id="IPR001466">
    <property type="entry name" value="Beta-lactam-related"/>
</dbReference>
<evidence type="ECO:0000259" key="1">
    <source>
        <dbReference type="Pfam" id="PF00144"/>
    </source>
</evidence>
<dbReference type="RefSeq" id="WP_119924428.1">
    <property type="nucleotide sequence ID" value="NZ_QZEY01000001.1"/>
</dbReference>
<dbReference type="InterPro" id="IPR012338">
    <property type="entry name" value="Beta-lactam/transpept-like"/>
</dbReference>